<feature type="non-terminal residue" evidence="2">
    <location>
        <position position="513"/>
    </location>
</feature>
<dbReference type="EMBL" id="JAHFXF010000407">
    <property type="protein sequence ID" value="KAG9688353.1"/>
    <property type="molecule type" value="Genomic_DNA"/>
</dbReference>
<dbReference type="Proteomes" id="UP000779574">
    <property type="component" value="Unassembled WGS sequence"/>
</dbReference>
<reference evidence="2" key="2">
    <citation type="submission" date="2021-08" db="EMBL/GenBank/DDBJ databases">
        <authorList>
            <person name="Gostincar C."/>
            <person name="Sun X."/>
            <person name="Song Z."/>
            <person name="Gunde-Cimerman N."/>
        </authorList>
    </citation>
    <scope>NUCLEOTIDE SEQUENCE</scope>
    <source>
        <strain evidence="2">EXF-9911</strain>
    </source>
</reference>
<feature type="region of interest" description="Disordered" evidence="1">
    <location>
        <begin position="438"/>
        <end position="475"/>
    </location>
</feature>
<reference evidence="2" key="1">
    <citation type="journal article" date="2021" name="J Fungi (Basel)">
        <title>Virulence traits and population genomics of the black yeast Aureobasidium melanogenum.</title>
        <authorList>
            <person name="Cernosa A."/>
            <person name="Sun X."/>
            <person name="Gostincar C."/>
            <person name="Fang C."/>
            <person name="Gunde-Cimerman N."/>
            <person name="Song Z."/>
        </authorList>
    </citation>
    <scope>NUCLEOTIDE SEQUENCE</scope>
    <source>
        <strain evidence="2">EXF-9911</strain>
    </source>
</reference>
<proteinExistence type="predicted"/>
<feature type="region of interest" description="Disordered" evidence="1">
    <location>
        <begin position="1"/>
        <end position="26"/>
    </location>
</feature>
<dbReference type="AlphaFoldDB" id="A0A9P8J712"/>
<name>A0A9P8J712_AURME</name>
<gene>
    <name evidence="2" type="ORF">KCU76_g9664</name>
</gene>
<dbReference type="OrthoDB" id="3886662at2759"/>
<organism evidence="2 3">
    <name type="scientific">Aureobasidium melanogenum</name>
    <name type="common">Aureobasidium pullulans var. melanogenum</name>
    <dbReference type="NCBI Taxonomy" id="46634"/>
    <lineage>
        <taxon>Eukaryota</taxon>
        <taxon>Fungi</taxon>
        <taxon>Dikarya</taxon>
        <taxon>Ascomycota</taxon>
        <taxon>Pezizomycotina</taxon>
        <taxon>Dothideomycetes</taxon>
        <taxon>Dothideomycetidae</taxon>
        <taxon>Dothideales</taxon>
        <taxon>Saccotheciaceae</taxon>
        <taxon>Aureobasidium</taxon>
    </lineage>
</organism>
<feature type="region of interest" description="Disordered" evidence="1">
    <location>
        <begin position="326"/>
        <end position="411"/>
    </location>
</feature>
<accession>A0A9P8J712</accession>
<sequence>MDWLPCSDPSSGVAASSSTSFSASSPATTAATSSRLVDTLGPSQHEQPVLAPETFSDPFTGVPSAPFDVSRLFMLCQCETRPCPLSIPGSLFFLYVYAPLWKEESRKYKKQIPQGARRFVLDCESNRKLATYTRLYTEWLFSGGAPPSLAKLHRNADGSTSVSFSAKVRACIYVLRLYSQRRYPLYRACNQIASIFGQETSFQVSQESWQNVVIRTEPPEIPSDVWTHAYPTPAIPRPSSPVDQRDSTTLVQTQHFRGAASIQSSEPDDVPNGWTLWTPVTEPTLQRFARHRAYSYQSKRGCEIVHSSVAMPMHEIGIYRAANARQMSGQSTRSSSPDVLAGAEEEYEVEARSNATDPAQDPRHQLIKRLSQTPQIGTTSPEDLAATRCGNARSRQPSTPAPTKVITRPTRIRLIAPQRPSTPEQIAAFEEAMETHSPTNTYNDVFSEPQMQGTGDSPESSSSSSSSEASYQLSMTKMSMAKDRLRDAGLGIDGIGMKDLAEERVLFNPKDWE</sequence>
<feature type="compositionally biased region" description="Polar residues" evidence="1">
    <location>
        <begin position="326"/>
        <end position="337"/>
    </location>
</feature>
<evidence type="ECO:0000313" key="3">
    <source>
        <dbReference type="Proteomes" id="UP000779574"/>
    </source>
</evidence>
<feature type="compositionally biased region" description="Polar residues" evidence="1">
    <location>
        <begin position="438"/>
        <end position="455"/>
    </location>
</feature>
<feature type="compositionally biased region" description="Polar residues" evidence="1">
    <location>
        <begin position="370"/>
        <end position="381"/>
    </location>
</feature>
<feature type="compositionally biased region" description="Low complexity" evidence="1">
    <location>
        <begin position="457"/>
        <end position="470"/>
    </location>
</feature>
<comment type="caution">
    <text evidence="2">The sequence shown here is derived from an EMBL/GenBank/DDBJ whole genome shotgun (WGS) entry which is preliminary data.</text>
</comment>
<feature type="compositionally biased region" description="Low complexity" evidence="1">
    <location>
        <begin position="10"/>
        <end position="26"/>
    </location>
</feature>
<evidence type="ECO:0000313" key="2">
    <source>
        <dbReference type="EMBL" id="KAG9688353.1"/>
    </source>
</evidence>
<protein>
    <submittedName>
        <fullName evidence="2">Uncharacterized protein</fullName>
    </submittedName>
</protein>
<evidence type="ECO:0000256" key="1">
    <source>
        <dbReference type="SAM" id="MobiDB-lite"/>
    </source>
</evidence>